<dbReference type="EMBL" id="JALJOQ010000162">
    <property type="protein sequence ID" value="KAK9792504.1"/>
    <property type="molecule type" value="Genomic_DNA"/>
</dbReference>
<protein>
    <submittedName>
        <fullName evidence="1">Uncharacterized protein</fullName>
    </submittedName>
</protein>
<comment type="caution">
    <text evidence="1">The sequence shown here is derived from an EMBL/GenBank/DDBJ whole genome shotgun (WGS) entry which is preliminary data.</text>
</comment>
<name>A0AAW1NS12_9CHLO</name>
<sequence>MGNVDQAERLLQKAGSLDKGPESAALRRAKAQLQQQQERAAASAALAKERQRTRVQPITQRRLISRFQAGALSHTAARLSEEQGVCRAC</sequence>
<proteinExistence type="predicted"/>
<reference evidence="1 2" key="1">
    <citation type="journal article" date="2024" name="Nat. Commun.">
        <title>Phylogenomics reveals the evolutionary origins of lichenization in chlorophyte algae.</title>
        <authorList>
            <person name="Puginier C."/>
            <person name="Libourel C."/>
            <person name="Otte J."/>
            <person name="Skaloud P."/>
            <person name="Haon M."/>
            <person name="Grisel S."/>
            <person name="Petersen M."/>
            <person name="Berrin J.G."/>
            <person name="Delaux P.M."/>
            <person name="Dal Grande F."/>
            <person name="Keller J."/>
        </authorList>
    </citation>
    <scope>NUCLEOTIDE SEQUENCE [LARGE SCALE GENOMIC DNA]</scope>
    <source>
        <strain evidence="1 2">SAG 2036</strain>
    </source>
</reference>
<evidence type="ECO:0000313" key="2">
    <source>
        <dbReference type="Proteomes" id="UP001465755"/>
    </source>
</evidence>
<keyword evidence="2" id="KW-1185">Reference proteome</keyword>
<dbReference type="Proteomes" id="UP001465755">
    <property type="component" value="Unassembled WGS sequence"/>
</dbReference>
<dbReference type="AlphaFoldDB" id="A0AAW1NS12"/>
<gene>
    <name evidence="1" type="ORF">WJX73_002602</name>
</gene>
<organism evidence="1 2">
    <name type="scientific">Symbiochloris irregularis</name>
    <dbReference type="NCBI Taxonomy" id="706552"/>
    <lineage>
        <taxon>Eukaryota</taxon>
        <taxon>Viridiplantae</taxon>
        <taxon>Chlorophyta</taxon>
        <taxon>core chlorophytes</taxon>
        <taxon>Trebouxiophyceae</taxon>
        <taxon>Trebouxiales</taxon>
        <taxon>Trebouxiaceae</taxon>
        <taxon>Symbiochloris</taxon>
    </lineage>
</organism>
<evidence type="ECO:0000313" key="1">
    <source>
        <dbReference type="EMBL" id="KAK9792504.1"/>
    </source>
</evidence>
<accession>A0AAW1NS12</accession>